<dbReference type="InterPro" id="IPR022791">
    <property type="entry name" value="L-PG_synthase/AglD"/>
</dbReference>
<comment type="similarity">
    <text evidence="6">Belongs to the LPG synthase family.</text>
</comment>
<comment type="subcellular location">
    <subcellularLocation>
        <location evidence="1 6">Cell membrane</location>
        <topology evidence="1 6">Multi-pass membrane protein</topology>
    </subcellularLocation>
</comment>
<keyword evidence="6" id="KW-0808">Transferase</keyword>
<evidence type="ECO:0000256" key="3">
    <source>
        <dbReference type="ARBA" id="ARBA00022692"/>
    </source>
</evidence>
<keyword evidence="6" id="KW-0046">Antibiotic resistance</keyword>
<keyword evidence="4 6" id="KW-1133">Transmembrane helix</keyword>
<dbReference type="Pfam" id="PF03706">
    <property type="entry name" value="LPG_synthase_TM"/>
    <property type="match status" value="1"/>
</dbReference>
<keyword evidence="2" id="KW-1003">Cell membrane</keyword>
<dbReference type="Proteomes" id="UP000680279">
    <property type="component" value="Unassembled WGS sequence"/>
</dbReference>
<feature type="transmembrane region" description="Helical" evidence="6">
    <location>
        <begin position="86"/>
        <end position="111"/>
    </location>
</feature>
<evidence type="ECO:0000256" key="4">
    <source>
        <dbReference type="ARBA" id="ARBA00022989"/>
    </source>
</evidence>
<reference evidence="7 8" key="1">
    <citation type="submission" date="2021-03" db="EMBL/GenBank/DDBJ databases">
        <title>Antimicrobial resistance genes in bacteria isolated from Japanese honey, and their potential for conferring macrolide and lincosamide resistance in the American foulbrood pathogen Paenibacillus larvae.</title>
        <authorList>
            <person name="Okamoto M."/>
            <person name="Kumagai M."/>
            <person name="Kanamori H."/>
            <person name="Takamatsu D."/>
        </authorList>
    </citation>
    <scope>NUCLEOTIDE SEQUENCE [LARGE SCALE GENOMIC DNA]</scope>
    <source>
        <strain evidence="7 8">J1TS3</strain>
    </source>
</reference>
<keyword evidence="5 6" id="KW-0472">Membrane</keyword>
<feature type="transmembrane region" description="Helical" evidence="6">
    <location>
        <begin position="191"/>
        <end position="214"/>
    </location>
</feature>
<accession>A0ABQ4K1W6</accession>
<evidence type="ECO:0000313" key="8">
    <source>
        <dbReference type="Proteomes" id="UP000680279"/>
    </source>
</evidence>
<keyword evidence="8" id="KW-1185">Reference proteome</keyword>
<evidence type="ECO:0000313" key="7">
    <source>
        <dbReference type="EMBL" id="GIN19749.1"/>
    </source>
</evidence>
<name>A0ABQ4K1W6_9BACI</name>
<dbReference type="PANTHER" id="PTHR39087">
    <property type="entry name" value="UPF0104 MEMBRANE PROTEIN MJ1595"/>
    <property type="match status" value="1"/>
</dbReference>
<feature type="transmembrane region" description="Helical" evidence="6">
    <location>
        <begin position="46"/>
        <end position="66"/>
    </location>
</feature>
<evidence type="ECO:0000256" key="2">
    <source>
        <dbReference type="ARBA" id="ARBA00022475"/>
    </source>
</evidence>
<dbReference type="RefSeq" id="WP_018707747.1">
    <property type="nucleotide sequence ID" value="NZ_BOQT01000002.1"/>
</dbReference>
<dbReference type="PANTHER" id="PTHR39087:SF2">
    <property type="entry name" value="UPF0104 MEMBRANE PROTEIN MJ1595"/>
    <property type="match status" value="1"/>
</dbReference>
<sequence>MINRMVSFLKIVFPLALLVLAGFEIEKFARDLNYGLLQRELAQIQTIDMVVTLLIVAAAFIPMFFYDGIMVKLLGINISKGKLVKQSLIANTFSNVFGFGGLIGLVIRTYFYRSRKLRKKTVLTTIASVSLFYLTGISLLSWIILAGYRNIPLLVDTKWLYLAVIGVSLYLPVLLFIIHKNQNSTDMSIKVRAQLVLVSFWEWGAIFFVIWFLARMLHIHISFHDLFPVFIVASCAGIISMIPGGLGSFDLVFIWGTDILGIQDEKVMVLLMLYRICYLFLPFIIAGVLFAKVYWERRDNLG</sequence>
<feature type="transmembrane region" description="Helical" evidence="6">
    <location>
        <begin position="6"/>
        <end position="25"/>
    </location>
</feature>
<gene>
    <name evidence="6" type="primary">mprF</name>
    <name evidence="7" type="ORF">J1TS3_08830</name>
</gene>
<proteinExistence type="inferred from homology"/>
<feature type="transmembrane region" description="Helical" evidence="6">
    <location>
        <begin position="159"/>
        <end position="179"/>
    </location>
</feature>
<feature type="transmembrane region" description="Helical" evidence="6">
    <location>
        <begin position="123"/>
        <end position="147"/>
    </location>
</feature>
<evidence type="ECO:0000256" key="1">
    <source>
        <dbReference type="ARBA" id="ARBA00004651"/>
    </source>
</evidence>
<keyword evidence="6" id="KW-0443">Lipid metabolism</keyword>
<dbReference type="EC" id="2.3.2.3" evidence="6"/>
<feature type="transmembrane region" description="Helical" evidence="6">
    <location>
        <begin position="276"/>
        <end position="295"/>
    </location>
</feature>
<dbReference type="EMBL" id="BOQT01000002">
    <property type="protein sequence ID" value="GIN19749.1"/>
    <property type="molecule type" value="Genomic_DNA"/>
</dbReference>
<comment type="function">
    <text evidence="6">Catalyzes the transfer of a lysyl group from L-lysyl-tRNA(Lys) to membrane-bound phosphatidylglycerol (PG), which produces lysylphosphatidylglycerol (LPG), a major component of the bacterial membrane with a positive net charge. LPG synthesis contributes to bacterial virulence as it is involved in the resistance mechanism against cationic antimicrobial peptides (CAMP) produces by the host's immune system (defensins, cathelicidins) and by the competing microorganisms.</text>
</comment>
<protein>
    <recommendedName>
        <fullName evidence="6">Phosphatidylglycerol lysyltransferase</fullName>
        <ecNumber evidence="6">2.3.2.3</ecNumber>
    </recommendedName>
    <alternativeName>
        <fullName evidence="6">Lysylphosphatidylglycerol synthase</fullName>
    </alternativeName>
</protein>
<comment type="caution">
    <text evidence="7">The sequence shown here is derived from an EMBL/GenBank/DDBJ whole genome shotgun (WGS) entry which is preliminary data.</text>
</comment>
<evidence type="ECO:0000256" key="6">
    <source>
        <dbReference type="RuleBase" id="RU363042"/>
    </source>
</evidence>
<keyword evidence="3 6" id="KW-0812">Transmembrane</keyword>
<organism evidence="7 8">
    <name type="scientific">Siminovitchia fordii</name>
    <dbReference type="NCBI Taxonomy" id="254759"/>
    <lineage>
        <taxon>Bacteria</taxon>
        <taxon>Bacillati</taxon>
        <taxon>Bacillota</taxon>
        <taxon>Bacilli</taxon>
        <taxon>Bacillales</taxon>
        <taxon>Bacillaceae</taxon>
        <taxon>Siminovitchia</taxon>
    </lineage>
</organism>
<comment type="catalytic activity">
    <reaction evidence="6">
        <text>L-lysyl-tRNA(Lys) + a 1,2-diacyl-sn-glycero-3-phospho-(1'-sn-glycerol) = a 1,2-diacyl-sn-glycero-3-phospho-1'-(3'-O-L-lysyl)-sn-glycerol + tRNA(Lys)</text>
        <dbReference type="Rhea" id="RHEA:10668"/>
        <dbReference type="Rhea" id="RHEA-COMP:9696"/>
        <dbReference type="Rhea" id="RHEA-COMP:9697"/>
        <dbReference type="ChEBI" id="CHEBI:64716"/>
        <dbReference type="ChEBI" id="CHEBI:75792"/>
        <dbReference type="ChEBI" id="CHEBI:78442"/>
        <dbReference type="ChEBI" id="CHEBI:78529"/>
        <dbReference type="EC" id="2.3.2.3"/>
    </reaction>
</comment>
<evidence type="ECO:0000256" key="5">
    <source>
        <dbReference type="ARBA" id="ARBA00023136"/>
    </source>
</evidence>
<feature type="transmembrane region" description="Helical" evidence="6">
    <location>
        <begin position="226"/>
        <end position="255"/>
    </location>
</feature>